<proteinExistence type="predicted"/>
<evidence type="ECO:0000313" key="2">
    <source>
        <dbReference type="EMBL" id="CAG7730032.1"/>
    </source>
</evidence>
<dbReference type="Proteomes" id="UP000708208">
    <property type="component" value="Unassembled WGS sequence"/>
</dbReference>
<dbReference type="EMBL" id="CAJVCH010188200">
    <property type="protein sequence ID" value="CAG7730032.1"/>
    <property type="molecule type" value="Genomic_DNA"/>
</dbReference>
<accession>A0A8J2K0P9</accession>
<feature type="region of interest" description="Disordered" evidence="1">
    <location>
        <begin position="1"/>
        <end position="23"/>
    </location>
</feature>
<gene>
    <name evidence="2" type="ORF">AFUS01_LOCUS18708</name>
</gene>
<comment type="caution">
    <text evidence="2">The sequence shown here is derived from an EMBL/GenBank/DDBJ whole genome shotgun (WGS) entry which is preliminary data.</text>
</comment>
<evidence type="ECO:0000256" key="1">
    <source>
        <dbReference type="SAM" id="MobiDB-lite"/>
    </source>
</evidence>
<organism evidence="2 3">
    <name type="scientific">Allacma fusca</name>
    <dbReference type="NCBI Taxonomy" id="39272"/>
    <lineage>
        <taxon>Eukaryota</taxon>
        <taxon>Metazoa</taxon>
        <taxon>Ecdysozoa</taxon>
        <taxon>Arthropoda</taxon>
        <taxon>Hexapoda</taxon>
        <taxon>Collembola</taxon>
        <taxon>Symphypleona</taxon>
        <taxon>Sminthuridae</taxon>
        <taxon>Allacma</taxon>
    </lineage>
</organism>
<reference evidence="2" key="1">
    <citation type="submission" date="2021-06" db="EMBL/GenBank/DDBJ databases">
        <authorList>
            <person name="Hodson N. C."/>
            <person name="Mongue J. A."/>
            <person name="Jaron S. K."/>
        </authorList>
    </citation>
    <scope>NUCLEOTIDE SEQUENCE</scope>
</reference>
<feature type="non-terminal residue" evidence="2">
    <location>
        <position position="23"/>
    </location>
</feature>
<evidence type="ECO:0000313" key="3">
    <source>
        <dbReference type="Proteomes" id="UP000708208"/>
    </source>
</evidence>
<name>A0A8J2K0P9_9HEXA</name>
<feature type="compositionally biased region" description="Gly residues" evidence="1">
    <location>
        <begin position="1"/>
        <end position="11"/>
    </location>
</feature>
<protein>
    <submittedName>
        <fullName evidence="2">Uncharacterized protein</fullName>
    </submittedName>
</protein>
<keyword evidence="3" id="KW-1185">Reference proteome</keyword>
<dbReference type="AlphaFoldDB" id="A0A8J2K0P9"/>
<feature type="non-terminal residue" evidence="2">
    <location>
        <position position="1"/>
    </location>
</feature>
<sequence>SSISSNGGGTSTSGFVANTGPDG</sequence>